<dbReference type="Gene3D" id="1.25.10.10">
    <property type="entry name" value="Leucine-rich Repeat Variant"/>
    <property type="match status" value="1"/>
</dbReference>
<dbReference type="Proteomes" id="UP000001542">
    <property type="component" value="Unassembled WGS sequence"/>
</dbReference>
<dbReference type="RefSeq" id="XP_001310410.1">
    <property type="nucleotide sequence ID" value="XM_001310409.1"/>
</dbReference>
<evidence type="ECO:0000313" key="1">
    <source>
        <dbReference type="EMBL" id="EAX97480.1"/>
    </source>
</evidence>
<evidence type="ECO:0000313" key="2">
    <source>
        <dbReference type="Proteomes" id="UP000001542"/>
    </source>
</evidence>
<dbReference type="EMBL" id="DS113713">
    <property type="protein sequence ID" value="EAX97480.1"/>
    <property type="molecule type" value="Genomic_DNA"/>
</dbReference>
<dbReference type="InParanoid" id="A2FC67"/>
<reference evidence="1" key="2">
    <citation type="journal article" date="2007" name="Science">
        <title>Draft genome sequence of the sexually transmitted pathogen Trichomonas vaginalis.</title>
        <authorList>
            <person name="Carlton J.M."/>
            <person name="Hirt R.P."/>
            <person name="Silva J.C."/>
            <person name="Delcher A.L."/>
            <person name="Schatz M."/>
            <person name="Zhao Q."/>
            <person name="Wortman J.R."/>
            <person name="Bidwell S.L."/>
            <person name="Alsmark U.C.M."/>
            <person name="Besteiro S."/>
            <person name="Sicheritz-Ponten T."/>
            <person name="Noel C.J."/>
            <person name="Dacks J.B."/>
            <person name="Foster P.G."/>
            <person name="Simillion C."/>
            <person name="Van de Peer Y."/>
            <person name="Miranda-Saavedra D."/>
            <person name="Barton G.J."/>
            <person name="Westrop G.D."/>
            <person name="Mueller S."/>
            <person name="Dessi D."/>
            <person name="Fiori P.L."/>
            <person name="Ren Q."/>
            <person name="Paulsen I."/>
            <person name="Zhang H."/>
            <person name="Bastida-Corcuera F.D."/>
            <person name="Simoes-Barbosa A."/>
            <person name="Brown M.T."/>
            <person name="Hayes R.D."/>
            <person name="Mukherjee M."/>
            <person name="Okumura C.Y."/>
            <person name="Schneider R."/>
            <person name="Smith A.J."/>
            <person name="Vanacova S."/>
            <person name="Villalvazo M."/>
            <person name="Haas B.J."/>
            <person name="Pertea M."/>
            <person name="Feldblyum T.V."/>
            <person name="Utterback T.R."/>
            <person name="Shu C.L."/>
            <person name="Osoegawa K."/>
            <person name="de Jong P.J."/>
            <person name="Hrdy I."/>
            <person name="Horvathova L."/>
            <person name="Zubacova Z."/>
            <person name="Dolezal P."/>
            <person name="Malik S.B."/>
            <person name="Logsdon J.M. Jr."/>
            <person name="Henze K."/>
            <person name="Gupta A."/>
            <person name="Wang C.C."/>
            <person name="Dunne R.L."/>
            <person name="Upcroft J.A."/>
            <person name="Upcroft P."/>
            <person name="White O."/>
            <person name="Salzberg S.L."/>
            <person name="Tang P."/>
            <person name="Chiu C.-H."/>
            <person name="Lee Y.-S."/>
            <person name="Embley T.M."/>
            <person name="Coombs G.H."/>
            <person name="Mottram J.C."/>
            <person name="Tachezy J."/>
            <person name="Fraser-Liggett C.M."/>
            <person name="Johnson P.J."/>
        </authorList>
    </citation>
    <scope>NUCLEOTIDE SEQUENCE [LARGE SCALE GENOMIC DNA]</scope>
    <source>
        <strain evidence="1">G3</strain>
    </source>
</reference>
<keyword evidence="2" id="KW-1185">Reference proteome</keyword>
<proteinExistence type="predicted"/>
<protein>
    <submittedName>
        <fullName evidence="1">Uncharacterized protein</fullName>
    </submittedName>
</protein>
<organism evidence="1 2">
    <name type="scientific">Trichomonas vaginalis (strain ATCC PRA-98 / G3)</name>
    <dbReference type="NCBI Taxonomy" id="412133"/>
    <lineage>
        <taxon>Eukaryota</taxon>
        <taxon>Metamonada</taxon>
        <taxon>Parabasalia</taxon>
        <taxon>Trichomonadida</taxon>
        <taxon>Trichomonadidae</taxon>
        <taxon>Trichomonas</taxon>
    </lineage>
</organism>
<dbReference type="VEuPathDB" id="TrichDB:TVAG_335400"/>
<reference evidence="1" key="1">
    <citation type="submission" date="2006-10" db="EMBL/GenBank/DDBJ databases">
        <authorList>
            <person name="Amadeo P."/>
            <person name="Zhao Q."/>
            <person name="Wortman J."/>
            <person name="Fraser-Liggett C."/>
            <person name="Carlton J."/>
        </authorList>
    </citation>
    <scope>NUCLEOTIDE SEQUENCE</scope>
    <source>
        <strain evidence="1">G3</strain>
    </source>
</reference>
<dbReference type="SUPFAM" id="SSF48371">
    <property type="entry name" value="ARM repeat"/>
    <property type="match status" value="1"/>
</dbReference>
<gene>
    <name evidence="1" type="ORF">TVAG_335400</name>
</gene>
<dbReference type="SMR" id="A2FC67"/>
<dbReference type="InterPro" id="IPR016024">
    <property type="entry name" value="ARM-type_fold"/>
</dbReference>
<dbReference type="KEGG" id="tva:4755265"/>
<name>A2FC67_TRIV3</name>
<dbReference type="InterPro" id="IPR011989">
    <property type="entry name" value="ARM-like"/>
</dbReference>
<dbReference type="AlphaFoldDB" id="A2FC67"/>
<sequence>MEIDFEKKSIVNKDNQKQFIIKEASPNNLEANEIDPSIYLAKLRSNELSSINEAINYYSTNPSLVDYEVFDELCNHLSTKNVLSTIIPIIGDHLLADPSIISNMLFTGVLPHILGFFDIQYENFPFFEKPDFAELAIRFAAKLFRIEHESQQEIFELILDPICFILETFQKTEIDDQIKLRFVVSFMSAILDFFFVIFSKETLLTKEKTLEVINLMHSIIMPLNPDDSHDIMRSFSSLFKYILNQIDEDTFNYYVLGNIFNILHEFYQIQDRAVLIDYLVALVNFSANNKNIIAQYVIDDGFINEIKEISMKYNDEEFTSRIVAVYVNLAQSGSIEIIEYLVQSHIHEFLVNQFLENTKYIIKARALLGICYLSDTLSGTELLQNYPEIIDTLVDMISIPDMRAVEAVFAFIGQCISECEIKSKDEALEFINYLNENDFIEQMNSLKGQEGLPDSYDVVDAEINLILNKKEENSIVDSMPLQATTEEFYNSDGEVEVVDTNIPVDLQIEINDNNEEEDGYN</sequence>
<accession>A2FC67</accession>
<dbReference type="VEuPathDB" id="TrichDB:TVAGG3_0147710"/>